<dbReference type="EMBL" id="JAUSUG010000011">
    <property type="protein sequence ID" value="MDQ0255586.1"/>
    <property type="molecule type" value="Genomic_DNA"/>
</dbReference>
<keyword evidence="4" id="KW-1185">Reference proteome</keyword>
<keyword evidence="1" id="KW-1133">Transmembrane helix</keyword>
<gene>
    <name evidence="3" type="ORF">J2S74_002968</name>
</gene>
<reference evidence="3 4" key="1">
    <citation type="submission" date="2023-07" db="EMBL/GenBank/DDBJ databases">
        <title>Genomic Encyclopedia of Type Strains, Phase IV (KMG-IV): sequencing the most valuable type-strain genomes for metagenomic binning, comparative biology and taxonomic classification.</title>
        <authorList>
            <person name="Goeker M."/>
        </authorList>
    </citation>
    <scope>NUCLEOTIDE SEQUENCE [LARGE SCALE GENOMIC DNA]</scope>
    <source>
        <strain evidence="3 4">DSM 9768</strain>
    </source>
</reference>
<feature type="signal peptide" evidence="2">
    <location>
        <begin position="1"/>
        <end position="28"/>
    </location>
</feature>
<accession>A0ABT9ZWI3</accession>
<evidence type="ECO:0000256" key="2">
    <source>
        <dbReference type="SAM" id="SignalP"/>
    </source>
</evidence>
<name>A0ABT9ZWI3_9BACI</name>
<comment type="caution">
    <text evidence="3">The sequence shown here is derived from an EMBL/GenBank/DDBJ whole genome shotgun (WGS) entry which is preliminary data.</text>
</comment>
<feature type="transmembrane region" description="Helical" evidence="1">
    <location>
        <begin position="85"/>
        <end position="105"/>
    </location>
</feature>
<dbReference type="RefSeq" id="WP_307326575.1">
    <property type="nucleotide sequence ID" value="NZ_JAUSUG010000011.1"/>
</dbReference>
<evidence type="ECO:0000313" key="3">
    <source>
        <dbReference type="EMBL" id="MDQ0255586.1"/>
    </source>
</evidence>
<evidence type="ECO:0000313" key="4">
    <source>
        <dbReference type="Proteomes" id="UP001230005"/>
    </source>
</evidence>
<feature type="chain" id="PRO_5045999114" evidence="2">
    <location>
        <begin position="29"/>
        <end position="114"/>
    </location>
</feature>
<keyword evidence="1" id="KW-0472">Membrane</keyword>
<organism evidence="3 4">
    <name type="scientific">Evansella vedderi</name>
    <dbReference type="NCBI Taxonomy" id="38282"/>
    <lineage>
        <taxon>Bacteria</taxon>
        <taxon>Bacillati</taxon>
        <taxon>Bacillota</taxon>
        <taxon>Bacilli</taxon>
        <taxon>Bacillales</taxon>
        <taxon>Bacillaceae</taxon>
        <taxon>Evansella</taxon>
    </lineage>
</organism>
<sequence>MKKMSKAMALFASMFMVKFFFMPTSALASIDSSIYDDNNNIFAQTVMEIVRIVGGVGGAAFVLAILIISLIIIFGSISPANMRTWYIALISCIVGAFIFFGAYTLGPAIASLAP</sequence>
<protein>
    <submittedName>
        <fullName evidence="3">Type IV secretory pathway VirB2 component (Pilin)</fullName>
    </submittedName>
</protein>
<proteinExistence type="predicted"/>
<keyword evidence="2" id="KW-0732">Signal</keyword>
<feature type="transmembrane region" description="Helical" evidence="1">
    <location>
        <begin position="52"/>
        <end position="73"/>
    </location>
</feature>
<keyword evidence="1" id="KW-0812">Transmembrane</keyword>
<dbReference type="Proteomes" id="UP001230005">
    <property type="component" value="Unassembled WGS sequence"/>
</dbReference>
<evidence type="ECO:0000256" key="1">
    <source>
        <dbReference type="SAM" id="Phobius"/>
    </source>
</evidence>